<accession>A0AAN8B9P7</accession>
<sequence length="67" mass="7376">MNSHPSAVSRRERTTGCGYLQPDQTADNNTERAGGEENIVILLHEAIISFSPGECEWISIQSERGCL</sequence>
<protein>
    <submittedName>
        <fullName evidence="2">Uncharacterized protein</fullName>
    </submittedName>
</protein>
<evidence type="ECO:0000256" key="1">
    <source>
        <dbReference type="SAM" id="MobiDB-lite"/>
    </source>
</evidence>
<evidence type="ECO:0000313" key="2">
    <source>
        <dbReference type="EMBL" id="KAK5880515.1"/>
    </source>
</evidence>
<keyword evidence="3" id="KW-1185">Reference proteome</keyword>
<reference evidence="2 3" key="1">
    <citation type="journal article" date="2023" name="Mol. Biol. Evol.">
        <title>Genomics of Secondarily Temperate Adaptation in the Only Non-Antarctic Icefish.</title>
        <authorList>
            <person name="Rivera-Colon A.G."/>
            <person name="Rayamajhi N."/>
            <person name="Minhas B.F."/>
            <person name="Madrigal G."/>
            <person name="Bilyk K.T."/>
            <person name="Yoon V."/>
            <person name="Hune M."/>
            <person name="Gregory S."/>
            <person name="Cheng C.H.C."/>
            <person name="Catchen J.M."/>
        </authorList>
    </citation>
    <scope>NUCLEOTIDE SEQUENCE [LARGE SCALE GENOMIC DNA]</scope>
    <source>
        <strain evidence="2">JC2023a</strain>
    </source>
</reference>
<dbReference type="EMBL" id="JAULUE010002064">
    <property type="protein sequence ID" value="KAK5880515.1"/>
    <property type="molecule type" value="Genomic_DNA"/>
</dbReference>
<organism evidence="2 3">
    <name type="scientific">Champsocephalus esox</name>
    <name type="common">pike icefish</name>
    <dbReference type="NCBI Taxonomy" id="159716"/>
    <lineage>
        <taxon>Eukaryota</taxon>
        <taxon>Metazoa</taxon>
        <taxon>Chordata</taxon>
        <taxon>Craniata</taxon>
        <taxon>Vertebrata</taxon>
        <taxon>Euteleostomi</taxon>
        <taxon>Actinopterygii</taxon>
        <taxon>Neopterygii</taxon>
        <taxon>Teleostei</taxon>
        <taxon>Neoteleostei</taxon>
        <taxon>Acanthomorphata</taxon>
        <taxon>Eupercaria</taxon>
        <taxon>Perciformes</taxon>
        <taxon>Notothenioidei</taxon>
        <taxon>Channichthyidae</taxon>
        <taxon>Champsocephalus</taxon>
    </lineage>
</organism>
<dbReference type="AlphaFoldDB" id="A0AAN8B9P7"/>
<dbReference type="Proteomes" id="UP001335648">
    <property type="component" value="Unassembled WGS sequence"/>
</dbReference>
<comment type="caution">
    <text evidence="2">The sequence shown here is derived from an EMBL/GenBank/DDBJ whole genome shotgun (WGS) entry which is preliminary data.</text>
</comment>
<name>A0AAN8B9P7_9TELE</name>
<gene>
    <name evidence="2" type="ORF">CesoFtcFv8_023536</name>
</gene>
<evidence type="ECO:0000313" key="3">
    <source>
        <dbReference type="Proteomes" id="UP001335648"/>
    </source>
</evidence>
<proteinExistence type="predicted"/>
<feature type="region of interest" description="Disordered" evidence="1">
    <location>
        <begin position="1"/>
        <end position="32"/>
    </location>
</feature>